<dbReference type="AlphaFoldDB" id="A0A381Y3Q0"/>
<keyword evidence="2" id="KW-1003">Cell membrane</keyword>
<evidence type="ECO:0000256" key="3">
    <source>
        <dbReference type="ARBA" id="ARBA00022519"/>
    </source>
</evidence>
<evidence type="ECO:0000256" key="5">
    <source>
        <dbReference type="ARBA" id="ARBA00023136"/>
    </source>
</evidence>
<evidence type="ECO:0000256" key="6">
    <source>
        <dbReference type="ARBA" id="ARBA00023315"/>
    </source>
</evidence>
<dbReference type="GO" id="GO:1901137">
    <property type="term" value="P:carbohydrate derivative biosynthetic process"/>
    <property type="evidence" value="ECO:0007669"/>
    <property type="project" value="UniProtKB-ARBA"/>
</dbReference>
<comment type="subcellular location">
    <subcellularLocation>
        <location evidence="1">Cell inner membrane</location>
    </subcellularLocation>
</comment>
<dbReference type="InterPro" id="IPR004960">
    <property type="entry name" value="LipA_acyltrans"/>
</dbReference>
<keyword evidence="3" id="KW-0997">Cell inner membrane</keyword>
<dbReference type="PANTHER" id="PTHR30606">
    <property type="entry name" value="LIPID A BIOSYNTHESIS LAUROYL ACYLTRANSFERASE"/>
    <property type="match status" value="1"/>
</dbReference>
<gene>
    <name evidence="7" type="ORF">METZ01_LOCUS124145</name>
</gene>
<evidence type="ECO:0008006" key="8">
    <source>
        <dbReference type="Google" id="ProtNLM"/>
    </source>
</evidence>
<dbReference type="EMBL" id="UINC01017254">
    <property type="protein sequence ID" value="SVA71291.1"/>
    <property type="molecule type" value="Genomic_DNA"/>
</dbReference>
<proteinExistence type="predicted"/>
<keyword evidence="4" id="KW-0808">Transferase</keyword>
<evidence type="ECO:0000256" key="2">
    <source>
        <dbReference type="ARBA" id="ARBA00022475"/>
    </source>
</evidence>
<keyword evidence="5" id="KW-0472">Membrane</keyword>
<sequence>MTGFFLSFCSHLPLKLNHYLGAFIGQLLYLLNTDAKKVTRQNIAICFSELSNNEQRSLVKKSLIETGKNLTESSLIWNQSFTENASHIRNIHGENYLDTDESTILLVPHLGCWEITGRVIANTRAITFLFKPLKKQQQNQYLFKRRNLGNLTMASANQSGVLKLQRALKQGELVGMLPDQDPGQEGGIMAPFFNNPVNTMTLLVRLAKKHNARVVMCWANRLKKGRGFDLNFEPLDLTSSSDDLLEQVTLMNGAIEDLIRRFPDQYMWSYRRFKSTQSYK</sequence>
<organism evidence="7">
    <name type="scientific">marine metagenome</name>
    <dbReference type="NCBI Taxonomy" id="408172"/>
    <lineage>
        <taxon>unclassified sequences</taxon>
        <taxon>metagenomes</taxon>
        <taxon>ecological metagenomes</taxon>
    </lineage>
</organism>
<evidence type="ECO:0000256" key="4">
    <source>
        <dbReference type="ARBA" id="ARBA00022679"/>
    </source>
</evidence>
<accession>A0A381Y3Q0</accession>
<evidence type="ECO:0000256" key="1">
    <source>
        <dbReference type="ARBA" id="ARBA00004533"/>
    </source>
</evidence>
<reference evidence="7" key="1">
    <citation type="submission" date="2018-05" db="EMBL/GenBank/DDBJ databases">
        <authorList>
            <person name="Lanie J.A."/>
            <person name="Ng W.-L."/>
            <person name="Kazmierczak K.M."/>
            <person name="Andrzejewski T.M."/>
            <person name="Davidsen T.M."/>
            <person name="Wayne K.J."/>
            <person name="Tettelin H."/>
            <person name="Glass J.I."/>
            <person name="Rusch D."/>
            <person name="Podicherti R."/>
            <person name="Tsui H.-C.T."/>
            <person name="Winkler M.E."/>
        </authorList>
    </citation>
    <scope>NUCLEOTIDE SEQUENCE</scope>
</reference>
<protein>
    <recommendedName>
        <fullName evidence="8">Lipid A biosynthesis acyltransferase</fullName>
    </recommendedName>
</protein>
<dbReference type="PIRSF" id="PIRSF026649">
    <property type="entry name" value="MsbB"/>
    <property type="match status" value="1"/>
</dbReference>
<dbReference type="Pfam" id="PF03279">
    <property type="entry name" value="Lip_A_acyltrans"/>
    <property type="match status" value="1"/>
</dbReference>
<dbReference type="CDD" id="cd07984">
    <property type="entry name" value="LPLAT_LABLAT-like"/>
    <property type="match status" value="1"/>
</dbReference>
<dbReference type="GO" id="GO:0008610">
    <property type="term" value="P:lipid biosynthetic process"/>
    <property type="evidence" value="ECO:0007669"/>
    <property type="project" value="UniProtKB-ARBA"/>
</dbReference>
<keyword evidence="6" id="KW-0012">Acyltransferase</keyword>
<name>A0A381Y3Q0_9ZZZZ</name>
<dbReference type="PANTHER" id="PTHR30606:SF10">
    <property type="entry name" value="PHOSPHATIDYLINOSITOL MANNOSIDE ACYLTRANSFERASE"/>
    <property type="match status" value="1"/>
</dbReference>
<dbReference type="GO" id="GO:0005886">
    <property type="term" value="C:plasma membrane"/>
    <property type="evidence" value="ECO:0007669"/>
    <property type="project" value="UniProtKB-SubCell"/>
</dbReference>
<evidence type="ECO:0000313" key="7">
    <source>
        <dbReference type="EMBL" id="SVA71291.1"/>
    </source>
</evidence>
<dbReference type="GO" id="GO:0016746">
    <property type="term" value="F:acyltransferase activity"/>
    <property type="evidence" value="ECO:0007669"/>
    <property type="project" value="UniProtKB-KW"/>
</dbReference>